<proteinExistence type="predicted"/>
<gene>
    <name evidence="1" type="ORF">LCGC14_2496040</name>
</gene>
<name>A0A0F9B393_9ZZZZ</name>
<evidence type="ECO:0000313" key="1">
    <source>
        <dbReference type="EMBL" id="KKL16394.1"/>
    </source>
</evidence>
<comment type="caution">
    <text evidence="1">The sequence shown here is derived from an EMBL/GenBank/DDBJ whole genome shotgun (WGS) entry which is preliminary data.</text>
</comment>
<protein>
    <submittedName>
        <fullName evidence="1">Uncharacterized protein</fullName>
    </submittedName>
</protein>
<accession>A0A0F9B393</accession>
<feature type="non-terminal residue" evidence="1">
    <location>
        <position position="293"/>
    </location>
</feature>
<sequence>MLGLDSIFVRLILYCLKTSEIFINELNKVELKPDSTKEQLRSFIYRIDDSLNPRKRRYKPILITYDVELASKFNNDIDLLSLKHILAKILIKLFKEKKFIKFSQCTLLEPINGSPFNSILLRVFLLKSEGIRNVSQIEIVGYHLDSEEIIETEVANYLYEQVTLEKFELANKNQFKPELIDKAFEKCFLDVISIKENLIKEQKIMMEQIYKYKREQITHRYDNKITNLRATLEKVKGKKIERLYNGQISKNLGRKRSALEALDDKYNKSVSVSIIDIGAILIGKKEEQDYERD</sequence>
<dbReference type="EMBL" id="LAZR01039679">
    <property type="protein sequence ID" value="KKL16394.1"/>
    <property type="molecule type" value="Genomic_DNA"/>
</dbReference>
<reference evidence="1" key="1">
    <citation type="journal article" date="2015" name="Nature">
        <title>Complex archaea that bridge the gap between prokaryotes and eukaryotes.</title>
        <authorList>
            <person name="Spang A."/>
            <person name="Saw J.H."/>
            <person name="Jorgensen S.L."/>
            <person name="Zaremba-Niedzwiedzka K."/>
            <person name="Martijn J."/>
            <person name="Lind A.E."/>
            <person name="van Eijk R."/>
            <person name="Schleper C."/>
            <person name="Guy L."/>
            <person name="Ettema T.J."/>
        </authorList>
    </citation>
    <scope>NUCLEOTIDE SEQUENCE</scope>
</reference>
<organism evidence="1">
    <name type="scientific">marine sediment metagenome</name>
    <dbReference type="NCBI Taxonomy" id="412755"/>
    <lineage>
        <taxon>unclassified sequences</taxon>
        <taxon>metagenomes</taxon>
        <taxon>ecological metagenomes</taxon>
    </lineage>
</organism>
<dbReference type="AlphaFoldDB" id="A0A0F9B393"/>